<dbReference type="AlphaFoldDB" id="A0AAD8L7J9"/>
<evidence type="ECO:0000313" key="4">
    <source>
        <dbReference type="Proteomes" id="UP001229421"/>
    </source>
</evidence>
<dbReference type="EMBL" id="JAUHHV010000002">
    <property type="protein sequence ID" value="KAK1433347.1"/>
    <property type="molecule type" value="Genomic_DNA"/>
</dbReference>
<sequence length="67" mass="7564">MSHNFYRNKVDSKTQPSRNHQSVPGPSIVDLQLHLLAVAAGLQCLMRFVFSINFVTSAAKQHFYQTS</sequence>
<keyword evidence="2" id="KW-0812">Transmembrane</keyword>
<keyword evidence="2" id="KW-0472">Membrane</keyword>
<gene>
    <name evidence="3" type="ORF">QVD17_10257</name>
</gene>
<reference evidence="3" key="1">
    <citation type="journal article" date="2023" name="bioRxiv">
        <title>Improved chromosome-level genome assembly for marigold (Tagetes erecta).</title>
        <authorList>
            <person name="Jiang F."/>
            <person name="Yuan L."/>
            <person name="Wang S."/>
            <person name="Wang H."/>
            <person name="Xu D."/>
            <person name="Wang A."/>
            <person name="Fan W."/>
        </authorList>
    </citation>
    <scope>NUCLEOTIDE SEQUENCE</scope>
    <source>
        <strain evidence="3">WSJ</strain>
        <tissue evidence="3">Leaf</tissue>
    </source>
</reference>
<keyword evidence="4" id="KW-1185">Reference proteome</keyword>
<evidence type="ECO:0000256" key="2">
    <source>
        <dbReference type="SAM" id="Phobius"/>
    </source>
</evidence>
<organism evidence="3 4">
    <name type="scientific">Tagetes erecta</name>
    <name type="common">African marigold</name>
    <dbReference type="NCBI Taxonomy" id="13708"/>
    <lineage>
        <taxon>Eukaryota</taxon>
        <taxon>Viridiplantae</taxon>
        <taxon>Streptophyta</taxon>
        <taxon>Embryophyta</taxon>
        <taxon>Tracheophyta</taxon>
        <taxon>Spermatophyta</taxon>
        <taxon>Magnoliopsida</taxon>
        <taxon>eudicotyledons</taxon>
        <taxon>Gunneridae</taxon>
        <taxon>Pentapetalae</taxon>
        <taxon>asterids</taxon>
        <taxon>campanulids</taxon>
        <taxon>Asterales</taxon>
        <taxon>Asteraceae</taxon>
        <taxon>Asteroideae</taxon>
        <taxon>Heliantheae alliance</taxon>
        <taxon>Tageteae</taxon>
        <taxon>Tagetes</taxon>
    </lineage>
</organism>
<keyword evidence="2" id="KW-1133">Transmembrane helix</keyword>
<dbReference type="Proteomes" id="UP001229421">
    <property type="component" value="Unassembled WGS sequence"/>
</dbReference>
<feature type="region of interest" description="Disordered" evidence="1">
    <location>
        <begin position="1"/>
        <end position="23"/>
    </location>
</feature>
<feature type="compositionally biased region" description="Polar residues" evidence="1">
    <location>
        <begin position="13"/>
        <end position="23"/>
    </location>
</feature>
<evidence type="ECO:0000256" key="1">
    <source>
        <dbReference type="SAM" id="MobiDB-lite"/>
    </source>
</evidence>
<evidence type="ECO:0000313" key="3">
    <source>
        <dbReference type="EMBL" id="KAK1433347.1"/>
    </source>
</evidence>
<accession>A0AAD8L7J9</accession>
<name>A0AAD8L7J9_TARER</name>
<proteinExistence type="predicted"/>
<comment type="caution">
    <text evidence="3">The sequence shown here is derived from an EMBL/GenBank/DDBJ whole genome shotgun (WGS) entry which is preliminary data.</text>
</comment>
<feature type="transmembrane region" description="Helical" evidence="2">
    <location>
        <begin position="33"/>
        <end position="55"/>
    </location>
</feature>
<protein>
    <submittedName>
        <fullName evidence="3">Uncharacterized protein</fullName>
    </submittedName>
</protein>